<feature type="transmembrane region" description="Helical" evidence="6">
    <location>
        <begin position="441"/>
        <end position="467"/>
    </location>
</feature>
<dbReference type="Gene3D" id="1.20.1250.20">
    <property type="entry name" value="MFS general substrate transporter like domains"/>
    <property type="match status" value="2"/>
</dbReference>
<evidence type="ECO:0000313" key="9">
    <source>
        <dbReference type="Proteomes" id="UP001140217"/>
    </source>
</evidence>
<sequence length="569" mass="59089">MAEPPSRGRRYYLRTLSMLGACLATTTAGTVYLFSTYGPALSRRLGLTSSQSNVVSISANYGLLLSAPFFGWAADTAGPRVLSAFAAVGSFVAFSALAYTYNGTLALPSWLVLPLYMVLVGLSAQAANMAAVTTTTKNFKQNRGSAVSLCIAFFGLSPFVLSQANSLLFSGGREPDTFGFLRFLAFLGLGTSLLAMLSLSVVGFGPSRFRREVPPGFVVNAAPSETASSTSSSSGLLPDSLSELGSDEERGLAAQAAPAGYGAIAKGSVGPQAAGNAAAGAVGSSSATSAATAQAPARAASPAAQGMPSAASTADGLDYDTARDLGGMAFVRDPEAQLLALVLFLCAGIGVSYNNNIGAMANAMYRSSTSAPDDGVAQRLINHHVAVVSLGSFAGRLTIGLVADTCKRVWSLPRSGILVIVVFCVVLSQVVAGTATTLPALLVASALTGLSYGFMFGFMPTLVSVWFGTRHFGSNWGTASAGIGFSGQALGAFFGYVYDSNLPDQDASKCPRGDCYRDSFILSLGVGLLGLVAAIVLVRRRGDRRRENRRRWEAEEVDHVRYVPFVLAE</sequence>
<organism evidence="8 9">
    <name type="scientific">Coemansia javaensis</name>
    <dbReference type="NCBI Taxonomy" id="2761396"/>
    <lineage>
        <taxon>Eukaryota</taxon>
        <taxon>Fungi</taxon>
        <taxon>Fungi incertae sedis</taxon>
        <taxon>Zoopagomycota</taxon>
        <taxon>Kickxellomycotina</taxon>
        <taxon>Kickxellomycetes</taxon>
        <taxon>Kickxellales</taxon>
        <taxon>Kickxellaceae</taxon>
        <taxon>Coemansia</taxon>
    </lineage>
</organism>
<evidence type="ECO:0000256" key="4">
    <source>
        <dbReference type="ARBA" id="ARBA00023136"/>
    </source>
</evidence>
<gene>
    <name evidence="8" type="ORF">H4R18_003442</name>
</gene>
<proteinExistence type="predicted"/>
<feature type="transmembrane region" description="Helical" evidence="6">
    <location>
        <begin position="81"/>
        <end position="101"/>
    </location>
</feature>
<dbReference type="Pfam" id="PF06813">
    <property type="entry name" value="Nodulin-like"/>
    <property type="match status" value="1"/>
</dbReference>
<protein>
    <recommendedName>
        <fullName evidence="7">Major facilitator superfamily (MFS) profile domain-containing protein</fullName>
    </recommendedName>
</protein>
<comment type="caution">
    <text evidence="8">The sequence shown here is derived from an EMBL/GenBank/DDBJ whole genome shotgun (WGS) entry which is preliminary data.</text>
</comment>
<comment type="subcellular location">
    <subcellularLocation>
        <location evidence="1">Membrane</location>
        <topology evidence="1">Multi-pass membrane protein</topology>
    </subcellularLocation>
</comment>
<dbReference type="Pfam" id="PF07690">
    <property type="entry name" value="MFS_1"/>
    <property type="match status" value="1"/>
</dbReference>
<feature type="transmembrane region" description="Helical" evidence="6">
    <location>
        <begin position="54"/>
        <end position="74"/>
    </location>
</feature>
<feature type="transmembrane region" description="Helical" evidence="6">
    <location>
        <begin position="12"/>
        <end position="34"/>
    </location>
</feature>
<keyword evidence="4 6" id="KW-0472">Membrane</keyword>
<dbReference type="InterPro" id="IPR020846">
    <property type="entry name" value="MFS_dom"/>
</dbReference>
<dbReference type="InterPro" id="IPR010658">
    <property type="entry name" value="Nodulin-like"/>
</dbReference>
<evidence type="ECO:0000313" key="8">
    <source>
        <dbReference type="EMBL" id="KAJ2780460.1"/>
    </source>
</evidence>
<dbReference type="OrthoDB" id="410267at2759"/>
<keyword evidence="3 6" id="KW-1133">Transmembrane helix</keyword>
<feature type="region of interest" description="Disordered" evidence="5">
    <location>
        <begin position="223"/>
        <end position="249"/>
    </location>
</feature>
<dbReference type="Proteomes" id="UP001140217">
    <property type="component" value="Unassembled WGS sequence"/>
</dbReference>
<feature type="transmembrane region" description="Helical" evidence="6">
    <location>
        <begin position="518"/>
        <end position="538"/>
    </location>
</feature>
<dbReference type="SUPFAM" id="SSF103473">
    <property type="entry name" value="MFS general substrate transporter"/>
    <property type="match status" value="1"/>
</dbReference>
<dbReference type="PANTHER" id="PTHR21576:SF158">
    <property type="entry name" value="RIBOSOMAL RNA-PROCESSING PROTEIN 12-LIKE CONSERVED DOMAIN-CONTAINING PROTEIN"/>
    <property type="match status" value="1"/>
</dbReference>
<feature type="transmembrane region" description="Helical" evidence="6">
    <location>
        <begin position="479"/>
        <end position="498"/>
    </location>
</feature>
<feature type="domain" description="Major facilitator superfamily (MFS) profile" evidence="7">
    <location>
        <begin position="340"/>
        <end position="569"/>
    </location>
</feature>
<feature type="transmembrane region" description="Helical" evidence="6">
    <location>
        <begin position="381"/>
        <end position="403"/>
    </location>
</feature>
<dbReference type="AlphaFoldDB" id="A0A9W8HDR5"/>
<dbReference type="EMBL" id="JANBUL010000137">
    <property type="protein sequence ID" value="KAJ2780460.1"/>
    <property type="molecule type" value="Genomic_DNA"/>
</dbReference>
<dbReference type="GO" id="GO:0016020">
    <property type="term" value="C:membrane"/>
    <property type="evidence" value="ECO:0007669"/>
    <property type="project" value="UniProtKB-SubCell"/>
</dbReference>
<evidence type="ECO:0000256" key="1">
    <source>
        <dbReference type="ARBA" id="ARBA00004141"/>
    </source>
</evidence>
<dbReference type="InterPro" id="IPR011701">
    <property type="entry name" value="MFS"/>
</dbReference>
<dbReference type="PROSITE" id="PS50850">
    <property type="entry name" value="MFS"/>
    <property type="match status" value="1"/>
</dbReference>
<dbReference type="PANTHER" id="PTHR21576">
    <property type="entry name" value="UNCHARACTERIZED NODULIN-LIKE PROTEIN"/>
    <property type="match status" value="1"/>
</dbReference>
<reference evidence="8" key="1">
    <citation type="submission" date="2022-07" db="EMBL/GenBank/DDBJ databases">
        <title>Phylogenomic reconstructions and comparative analyses of Kickxellomycotina fungi.</title>
        <authorList>
            <person name="Reynolds N.K."/>
            <person name="Stajich J.E."/>
            <person name="Barry K."/>
            <person name="Grigoriev I.V."/>
            <person name="Crous P."/>
            <person name="Smith M.E."/>
        </authorList>
    </citation>
    <scope>NUCLEOTIDE SEQUENCE</scope>
    <source>
        <strain evidence="8">NBRC 105414</strain>
    </source>
</reference>
<dbReference type="InterPro" id="IPR036259">
    <property type="entry name" value="MFS_trans_sf"/>
</dbReference>
<keyword evidence="9" id="KW-1185">Reference proteome</keyword>
<feature type="transmembrane region" description="Helical" evidence="6">
    <location>
        <begin position="113"/>
        <end position="132"/>
    </location>
</feature>
<accession>A0A9W8HDR5</accession>
<evidence type="ECO:0000256" key="5">
    <source>
        <dbReference type="SAM" id="MobiDB-lite"/>
    </source>
</evidence>
<evidence type="ECO:0000259" key="7">
    <source>
        <dbReference type="PROSITE" id="PS50850"/>
    </source>
</evidence>
<feature type="compositionally biased region" description="Low complexity" evidence="5">
    <location>
        <begin position="223"/>
        <end position="244"/>
    </location>
</feature>
<feature type="transmembrane region" description="Helical" evidence="6">
    <location>
        <begin position="338"/>
        <end position="361"/>
    </location>
</feature>
<keyword evidence="2 6" id="KW-0812">Transmembrane</keyword>
<evidence type="ECO:0000256" key="2">
    <source>
        <dbReference type="ARBA" id="ARBA00022692"/>
    </source>
</evidence>
<feature type="transmembrane region" description="Helical" evidence="6">
    <location>
        <begin position="415"/>
        <end position="435"/>
    </location>
</feature>
<feature type="transmembrane region" description="Helical" evidence="6">
    <location>
        <begin position="181"/>
        <end position="204"/>
    </location>
</feature>
<feature type="transmembrane region" description="Helical" evidence="6">
    <location>
        <begin position="144"/>
        <end position="161"/>
    </location>
</feature>
<name>A0A9W8HDR5_9FUNG</name>
<dbReference type="GO" id="GO:0022857">
    <property type="term" value="F:transmembrane transporter activity"/>
    <property type="evidence" value="ECO:0007669"/>
    <property type="project" value="InterPro"/>
</dbReference>
<evidence type="ECO:0000256" key="6">
    <source>
        <dbReference type="SAM" id="Phobius"/>
    </source>
</evidence>
<evidence type="ECO:0000256" key="3">
    <source>
        <dbReference type="ARBA" id="ARBA00022989"/>
    </source>
</evidence>